<dbReference type="RefSeq" id="WP_198363284.1">
    <property type="nucleotide sequence ID" value="NZ_JBHSOG010000030.1"/>
</dbReference>
<comment type="similarity">
    <text evidence="2 12 13">Belongs to the TonB-dependent receptor family.</text>
</comment>
<evidence type="ECO:0000256" key="3">
    <source>
        <dbReference type="ARBA" id="ARBA00022448"/>
    </source>
</evidence>
<dbReference type="EMBL" id="JBHSOG010000030">
    <property type="protein sequence ID" value="MFC5769477.1"/>
    <property type="molecule type" value="Genomic_DNA"/>
</dbReference>
<evidence type="ECO:0000256" key="7">
    <source>
        <dbReference type="ARBA" id="ARBA00023004"/>
    </source>
</evidence>
<evidence type="ECO:0000256" key="5">
    <source>
        <dbReference type="ARBA" id="ARBA00022496"/>
    </source>
</evidence>
<evidence type="ECO:0000256" key="4">
    <source>
        <dbReference type="ARBA" id="ARBA00022452"/>
    </source>
</evidence>
<dbReference type="PANTHER" id="PTHR32552">
    <property type="entry name" value="FERRICHROME IRON RECEPTOR-RELATED"/>
    <property type="match status" value="1"/>
</dbReference>
<keyword evidence="5" id="KW-0406">Ion transport</keyword>
<gene>
    <name evidence="15" type="ORF">ACFPTN_08825</name>
</gene>
<dbReference type="Proteomes" id="UP001595974">
    <property type="component" value="Unassembled WGS sequence"/>
</dbReference>
<organism evidence="15 16">
    <name type="scientific">Thauera sinica</name>
    <dbReference type="NCBI Taxonomy" id="2665146"/>
    <lineage>
        <taxon>Bacteria</taxon>
        <taxon>Pseudomonadati</taxon>
        <taxon>Pseudomonadota</taxon>
        <taxon>Betaproteobacteria</taxon>
        <taxon>Rhodocyclales</taxon>
        <taxon>Zoogloeaceae</taxon>
        <taxon>Thauera</taxon>
    </lineage>
</organism>
<dbReference type="Pfam" id="PF07715">
    <property type="entry name" value="Plug"/>
    <property type="match status" value="1"/>
</dbReference>
<dbReference type="SUPFAM" id="SSF56935">
    <property type="entry name" value="Porins"/>
    <property type="match status" value="1"/>
</dbReference>
<keyword evidence="9 12" id="KW-0472">Membrane</keyword>
<keyword evidence="4 12" id="KW-1134">Transmembrane beta strand</keyword>
<dbReference type="Pfam" id="PF00593">
    <property type="entry name" value="TonB_dep_Rec_b-barrel"/>
    <property type="match status" value="1"/>
</dbReference>
<dbReference type="InterPro" id="IPR037066">
    <property type="entry name" value="Plug_dom_sf"/>
</dbReference>
<keyword evidence="3 12" id="KW-0813">Transport</keyword>
<protein>
    <submittedName>
        <fullName evidence="15">TonB-dependent siderophore receptor</fullName>
    </submittedName>
</protein>
<dbReference type="InterPro" id="IPR036942">
    <property type="entry name" value="Beta-barrel_TonB_sf"/>
</dbReference>
<keyword evidence="5" id="KW-0410">Iron transport</keyword>
<reference evidence="16" key="1">
    <citation type="journal article" date="2019" name="Int. J. Syst. Evol. Microbiol.">
        <title>The Global Catalogue of Microorganisms (GCM) 10K type strain sequencing project: providing services to taxonomists for standard genome sequencing and annotation.</title>
        <authorList>
            <consortium name="The Broad Institute Genomics Platform"/>
            <consortium name="The Broad Institute Genome Sequencing Center for Infectious Disease"/>
            <person name="Wu L."/>
            <person name="Ma J."/>
        </authorList>
    </citation>
    <scope>NUCLEOTIDE SEQUENCE [LARGE SCALE GENOMIC DNA]</scope>
    <source>
        <strain evidence="16">SHR3</strain>
    </source>
</reference>
<accession>A0ABW1AQC1</accession>
<dbReference type="PROSITE" id="PS52016">
    <property type="entry name" value="TONB_DEPENDENT_REC_3"/>
    <property type="match status" value="1"/>
</dbReference>
<dbReference type="InterPro" id="IPR039426">
    <property type="entry name" value="TonB-dep_rcpt-like"/>
</dbReference>
<evidence type="ECO:0000256" key="2">
    <source>
        <dbReference type="ARBA" id="ARBA00009810"/>
    </source>
</evidence>
<dbReference type="SMART" id="SM00965">
    <property type="entry name" value="STN"/>
    <property type="match status" value="1"/>
</dbReference>
<keyword evidence="7" id="KW-0408">Iron</keyword>
<dbReference type="PANTHER" id="PTHR32552:SF82">
    <property type="entry name" value="FCUA PROTEIN"/>
    <property type="match status" value="1"/>
</dbReference>
<name>A0ABW1AQC1_9RHOO</name>
<dbReference type="Gene3D" id="2.170.130.10">
    <property type="entry name" value="TonB-dependent receptor, plug domain"/>
    <property type="match status" value="1"/>
</dbReference>
<evidence type="ECO:0000256" key="12">
    <source>
        <dbReference type="PROSITE-ProRule" id="PRU01360"/>
    </source>
</evidence>
<keyword evidence="11 12" id="KW-0998">Cell outer membrane</keyword>
<evidence type="ECO:0000259" key="14">
    <source>
        <dbReference type="SMART" id="SM00965"/>
    </source>
</evidence>
<evidence type="ECO:0000313" key="15">
    <source>
        <dbReference type="EMBL" id="MFC5769477.1"/>
    </source>
</evidence>
<sequence>MQLALVALVAGGVVPQAAAQAQPGGARTAVAADVPAGPLAEALNRFAVQAGISLAVDAGKLKGKSSRGITGSVTAEEGLQRLLAGSGFRLGRNPAGYVLVPESAQEPSSDGTATLPAVRVHATAGAWPDELPGVYAGGQVAKGARLGALGNTDVMDTPFSITSYTSEVIRNQQASTVGEVLVNDPSVRFTTSNGHMYENFRVRGFDINASELAVNGTFGLVPVGHVPIEFVERVEILKGPSALFSGMVPGGGVGGVINLVPKRAGDEPLARLSLGYRSEGQWGGSIDAGRRLGENKAVGVRVNASYTDGDTDLDGQSKRREFLSVGADYRSDALKASVDAYQSKESYTGGTPAMYQFRAALTDIPKAPDPDINLFRGLYGTLESSGAVFRVEYEFSPQISAFASAGVMNHDYSGFINGTHARQIAANGNYSAWASGQLGYNDNVSAEAGLRVRFERGEVAHQVVVHASRLDMEAGSGVLIGPTYTSNIYHPSVPIVGRLPARAGKTSETTLASLALVDTLSFMDDAVQLTLGARKQGVETTNFNSNTGAVTAKYDKDALTPAVAVLVKPWGPALSLYASYVQGLSQGGTVTDATATNYRHVFAPYKTEQKEIGAKWDAGSFANTLAAFELTKPTLVKIGDTYTDEGEQRIRGVEWTTFGALSRDVRLLGGIAHTRGTQTKTANNLYNGKDATAVPRWQANLGLEWDTPWLPGLTLSGRVIGTSSQYINAANTQRIPGWSQVDVGVRYGTKVGGHDVALRLNVANLFDRHYWSGSFSENFATLGPARSVTASATVDF</sequence>
<evidence type="ECO:0000313" key="16">
    <source>
        <dbReference type="Proteomes" id="UP001595974"/>
    </source>
</evidence>
<keyword evidence="8 13" id="KW-0798">TonB box</keyword>
<dbReference type="CDD" id="cd01347">
    <property type="entry name" value="ligand_gated_channel"/>
    <property type="match status" value="1"/>
</dbReference>
<evidence type="ECO:0000256" key="1">
    <source>
        <dbReference type="ARBA" id="ARBA00004571"/>
    </source>
</evidence>
<evidence type="ECO:0000256" key="9">
    <source>
        <dbReference type="ARBA" id="ARBA00023136"/>
    </source>
</evidence>
<keyword evidence="16" id="KW-1185">Reference proteome</keyword>
<evidence type="ECO:0000256" key="13">
    <source>
        <dbReference type="RuleBase" id="RU003357"/>
    </source>
</evidence>
<keyword evidence="10 15" id="KW-0675">Receptor</keyword>
<dbReference type="NCBIfam" id="TIGR01783">
    <property type="entry name" value="TonB-siderophor"/>
    <property type="match status" value="1"/>
</dbReference>
<evidence type="ECO:0000256" key="6">
    <source>
        <dbReference type="ARBA" id="ARBA00022692"/>
    </source>
</evidence>
<dbReference type="InterPro" id="IPR000531">
    <property type="entry name" value="Beta-barrel_TonB"/>
</dbReference>
<dbReference type="Gene3D" id="2.40.170.20">
    <property type="entry name" value="TonB-dependent receptor, beta-barrel domain"/>
    <property type="match status" value="1"/>
</dbReference>
<keyword evidence="6 12" id="KW-0812">Transmembrane</keyword>
<evidence type="ECO:0000256" key="8">
    <source>
        <dbReference type="ARBA" id="ARBA00023077"/>
    </source>
</evidence>
<evidence type="ECO:0000256" key="10">
    <source>
        <dbReference type="ARBA" id="ARBA00023170"/>
    </source>
</evidence>
<proteinExistence type="inferred from homology"/>
<comment type="caution">
    <text evidence="15">The sequence shown here is derived from an EMBL/GenBank/DDBJ whole genome shotgun (WGS) entry which is preliminary data.</text>
</comment>
<evidence type="ECO:0000256" key="11">
    <source>
        <dbReference type="ARBA" id="ARBA00023237"/>
    </source>
</evidence>
<dbReference type="InterPro" id="IPR011662">
    <property type="entry name" value="Secretin/TonB_short_N"/>
</dbReference>
<dbReference type="InterPro" id="IPR012910">
    <property type="entry name" value="Plug_dom"/>
</dbReference>
<dbReference type="InterPro" id="IPR010105">
    <property type="entry name" value="TonB_sidphr_rcpt"/>
</dbReference>
<feature type="domain" description="Secretin/TonB short N-terminal" evidence="14">
    <location>
        <begin position="52"/>
        <end position="102"/>
    </location>
</feature>
<comment type="subcellular location">
    <subcellularLocation>
        <location evidence="1 12">Cell outer membrane</location>
        <topology evidence="1 12">Multi-pass membrane protein</topology>
    </subcellularLocation>
</comment>
<dbReference type="Gene3D" id="3.55.50.30">
    <property type="match status" value="1"/>
</dbReference>